<gene>
    <name evidence="2" type="ORF">LF1_42470</name>
</gene>
<protein>
    <submittedName>
        <fullName evidence="2">Alpha/beta hydrolase family protein</fullName>
    </submittedName>
</protein>
<feature type="domain" description="DUF676" evidence="1">
    <location>
        <begin position="71"/>
        <end position="177"/>
    </location>
</feature>
<proteinExistence type="predicted"/>
<dbReference type="Pfam" id="PF05057">
    <property type="entry name" value="DUF676"/>
    <property type="match status" value="1"/>
</dbReference>
<dbReference type="SUPFAM" id="SSF53474">
    <property type="entry name" value="alpha/beta-Hydrolases"/>
    <property type="match status" value="1"/>
</dbReference>
<dbReference type="AlphaFoldDB" id="A0A5B1CMV3"/>
<keyword evidence="2" id="KW-0378">Hydrolase</keyword>
<evidence type="ECO:0000259" key="1">
    <source>
        <dbReference type="Pfam" id="PF05057"/>
    </source>
</evidence>
<dbReference type="PANTHER" id="PTHR37946">
    <property type="entry name" value="SLL1969 PROTEIN"/>
    <property type="match status" value="1"/>
</dbReference>
<sequence>MGNGLNVPLKTTGGTQLWTDFADRDGHRIQQNALTGHWRLLNDSDVRQAWGSRDACESKLNELCPVKDQAQATHTVVLLHGLMRTRHCMKPLAQLIESQLIESQLIENEIDGQDQNRTVRTIRFSYASTRGSIGDHAAALRSVLESQPKSTRFSFVGHSMGNIIVRHLIGDLKREGDPTGILPRCQSMVMLGPPNQGAAIARRLAPTKLYGWITGTGGLELGPQWETFSGNLATPDFPFLIIAGDVSANTLQNPLVDGSGDFVVSVDEAALDGAEALETFPVLHSFLMNDQAVTKRTIEFLSSHQPK</sequence>
<accession>A0A5B1CMV3</accession>
<evidence type="ECO:0000313" key="2">
    <source>
        <dbReference type="EMBL" id="KAA1261692.1"/>
    </source>
</evidence>
<dbReference type="InterPro" id="IPR029058">
    <property type="entry name" value="AB_hydrolase_fold"/>
</dbReference>
<reference evidence="2 3" key="1">
    <citation type="submission" date="2019-08" db="EMBL/GenBank/DDBJ databases">
        <title>Deep-cultivation of Planctomycetes and their phenomic and genomic characterization uncovers novel biology.</title>
        <authorList>
            <person name="Wiegand S."/>
            <person name="Jogler M."/>
            <person name="Boedeker C."/>
            <person name="Pinto D."/>
            <person name="Vollmers J."/>
            <person name="Rivas-Marin E."/>
            <person name="Kohn T."/>
            <person name="Peeters S.H."/>
            <person name="Heuer A."/>
            <person name="Rast P."/>
            <person name="Oberbeckmann S."/>
            <person name="Bunk B."/>
            <person name="Jeske O."/>
            <person name="Meyerdierks A."/>
            <person name="Storesund J.E."/>
            <person name="Kallscheuer N."/>
            <person name="Luecker S."/>
            <person name="Lage O.M."/>
            <person name="Pohl T."/>
            <person name="Merkel B.J."/>
            <person name="Hornburger P."/>
            <person name="Mueller R.-W."/>
            <person name="Bruemmer F."/>
            <person name="Labrenz M."/>
            <person name="Spormann A.M."/>
            <person name="Op Den Camp H."/>
            <person name="Overmann J."/>
            <person name="Amann R."/>
            <person name="Jetten M.S.M."/>
            <person name="Mascher T."/>
            <person name="Medema M.H."/>
            <person name="Devos D.P."/>
            <person name="Kaster A.-K."/>
            <person name="Ovreas L."/>
            <person name="Rohde M."/>
            <person name="Galperin M.Y."/>
            <person name="Jogler C."/>
        </authorList>
    </citation>
    <scope>NUCLEOTIDE SEQUENCE [LARGE SCALE GENOMIC DNA]</scope>
    <source>
        <strain evidence="2 3">LF1</strain>
    </source>
</reference>
<evidence type="ECO:0000313" key="3">
    <source>
        <dbReference type="Proteomes" id="UP000322699"/>
    </source>
</evidence>
<dbReference type="Gene3D" id="3.40.50.1820">
    <property type="entry name" value="alpha/beta hydrolase"/>
    <property type="match status" value="1"/>
</dbReference>
<keyword evidence="3" id="KW-1185">Reference proteome</keyword>
<dbReference type="EMBL" id="VRLW01000001">
    <property type="protein sequence ID" value="KAA1261692.1"/>
    <property type="molecule type" value="Genomic_DNA"/>
</dbReference>
<dbReference type="Proteomes" id="UP000322699">
    <property type="component" value="Unassembled WGS sequence"/>
</dbReference>
<name>A0A5B1CMV3_9BACT</name>
<dbReference type="GO" id="GO:0016787">
    <property type="term" value="F:hydrolase activity"/>
    <property type="evidence" value="ECO:0007669"/>
    <property type="project" value="UniProtKB-KW"/>
</dbReference>
<organism evidence="2 3">
    <name type="scientific">Rubripirellula obstinata</name>
    <dbReference type="NCBI Taxonomy" id="406547"/>
    <lineage>
        <taxon>Bacteria</taxon>
        <taxon>Pseudomonadati</taxon>
        <taxon>Planctomycetota</taxon>
        <taxon>Planctomycetia</taxon>
        <taxon>Pirellulales</taxon>
        <taxon>Pirellulaceae</taxon>
        <taxon>Rubripirellula</taxon>
    </lineage>
</organism>
<dbReference type="InterPro" id="IPR007751">
    <property type="entry name" value="DUF676_lipase-like"/>
</dbReference>
<dbReference type="PANTHER" id="PTHR37946:SF1">
    <property type="entry name" value="SLL1969 PROTEIN"/>
    <property type="match status" value="1"/>
</dbReference>
<comment type="caution">
    <text evidence="2">The sequence shown here is derived from an EMBL/GenBank/DDBJ whole genome shotgun (WGS) entry which is preliminary data.</text>
</comment>